<dbReference type="PANTHER" id="PTHR11614">
    <property type="entry name" value="PHOSPHOLIPASE-RELATED"/>
    <property type="match status" value="1"/>
</dbReference>
<dbReference type="EMBL" id="JADCUA010000016">
    <property type="protein sequence ID" value="KAH9834150.1"/>
    <property type="molecule type" value="Genomic_DNA"/>
</dbReference>
<sequence>MASSGSTSYNEAWLPGPGGHQFYTRTYAATGTARATVVFIHGFAEHVGRHEHAHRYWQTKDITVFTFDQRGFGRTALDVKHKSKDASYGKETFEDQIRDIEFWVRYVKKEHPDLPLFLAGQSMGGGLVLSFPTQSKPPPSKESVELVSGIIGMSPLLLQTTPVSKLLRKAGTALAAIAPWLPFPADVPPEDLSHDQAVVNAIDPDPLIKKHGTAKGLSDMLGMGENLLYGSYKNWPKKLPVLLIHGTEDKVTSHKASEELYGKLDAEDKKLSLYEGAYHELTNEPDGVKERSWDECIAWIHAHVPEAQPEMARL</sequence>
<dbReference type="InterPro" id="IPR029058">
    <property type="entry name" value="AB_hydrolase_fold"/>
</dbReference>
<evidence type="ECO:0000313" key="3">
    <source>
        <dbReference type="Proteomes" id="UP000814176"/>
    </source>
</evidence>
<keyword evidence="3" id="KW-1185">Reference proteome</keyword>
<organism evidence="2 3">
    <name type="scientific">Rhodofomes roseus</name>
    <dbReference type="NCBI Taxonomy" id="34475"/>
    <lineage>
        <taxon>Eukaryota</taxon>
        <taxon>Fungi</taxon>
        <taxon>Dikarya</taxon>
        <taxon>Basidiomycota</taxon>
        <taxon>Agaricomycotina</taxon>
        <taxon>Agaricomycetes</taxon>
        <taxon>Polyporales</taxon>
        <taxon>Rhodofomes</taxon>
    </lineage>
</organism>
<dbReference type="InterPro" id="IPR051044">
    <property type="entry name" value="MAG_DAG_Lipase"/>
</dbReference>
<dbReference type="Proteomes" id="UP000814176">
    <property type="component" value="Unassembled WGS sequence"/>
</dbReference>
<gene>
    <name evidence="2" type="ORF">C8Q71DRAFT_859809</name>
</gene>
<evidence type="ECO:0000259" key="1">
    <source>
        <dbReference type="Pfam" id="PF12146"/>
    </source>
</evidence>
<accession>A0ABQ8K9X1</accession>
<comment type="caution">
    <text evidence="2">The sequence shown here is derived from an EMBL/GenBank/DDBJ whole genome shotgun (WGS) entry which is preliminary data.</text>
</comment>
<name>A0ABQ8K9X1_9APHY</name>
<dbReference type="GeneID" id="72008430"/>
<dbReference type="RefSeq" id="XP_047776806.1">
    <property type="nucleotide sequence ID" value="XM_047927698.1"/>
</dbReference>
<dbReference type="Pfam" id="PF12146">
    <property type="entry name" value="Hydrolase_4"/>
    <property type="match status" value="1"/>
</dbReference>
<protein>
    <submittedName>
        <fullName evidence="2">Lysophospholipase</fullName>
    </submittedName>
</protein>
<proteinExistence type="predicted"/>
<reference evidence="2 3" key="1">
    <citation type="journal article" date="2021" name="Environ. Microbiol.">
        <title>Gene family expansions and transcriptome signatures uncover fungal adaptations to wood decay.</title>
        <authorList>
            <person name="Hage H."/>
            <person name="Miyauchi S."/>
            <person name="Viragh M."/>
            <person name="Drula E."/>
            <person name="Min B."/>
            <person name="Chaduli D."/>
            <person name="Navarro D."/>
            <person name="Favel A."/>
            <person name="Norest M."/>
            <person name="Lesage-Meessen L."/>
            <person name="Balint B."/>
            <person name="Merenyi Z."/>
            <person name="de Eugenio L."/>
            <person name="Morin E."/>
            <person name="Martinez A.T."/>
            <person name="Baldrian P."/>
            <person name="Stursova M."/>
            <person name="Martinez M.J."/>
            <person name="Novotny C."/>
            <person name="Magnuson J.K."/>
            <person name="Spatafora J.W."/>
            <person name="Maurice S."/>
            <person name="Pangilinan J."/>
            <person name="Andreopoulos W."/>
            <person name="LaButti K."/>
            <person name="Hundley H."/>
            <person name="Na H."/>
            <person name="Kuo A."/>
            <person name="Barry K."/>
            <person name="Lipzen A."/>
            <person name="Henrissat B."/>
            <person name="Riley R."/>
            <person name="Ahrendt S."/>
            <person name="Nagy L.G."/>
            <person name="Grigoriev I.V."/>
            <person name="Martin F."/>
            <person name="Rosso M.N."/>
        </authorList>
    </citation>
    <scope>NUCLEOTIDE SEQUENCE [LARGE SCALE GENOMIC DNA]</scope>
    <source>
        <strain evidence="2 3">CIRM-BRFM 1785</strain>
    </source>
</reference>
<dbReference type="SUPFAM" id="SSF53474">
    <property type="entry name" value="alpha/beta-Hydrolases"/>
    <property type="match status" value="1"/>
</dbReference>
<feature type="domain" description="Serine aminopeptidase S33" evidence="1">
    <location>
        <begin position="32"/>
        <end position="286"/>
    </location>
</feature>
<dbReference type="Gene3D" id="3.40.50.1820">
    <property type="entry name" value="alpha/beta hydrolase"/>
    <property type="match status" value="1"/>
</dbReference>
<evidence type="ECO:0000313" key="2">
    <source>
        <dbReference type="EMBL" id="KAH9834150.1"/>
    </source>
</evidence>
<dbReference type="InterPro" id="IPR022742">
    <property type="entry name" value="Hydrolase_4"/>
</dbReference>